<feature type="active site" description="Proton acceptor" evidence="9">
    <location>
        <position position="255"/>
    </location>
</feature>
<keyword evidence="13" id="KW-1185">Reference proteome</keyword>
<evidence type="ECO:0000259" key="11">
    <source>
        <dbReference type="Pfam" id="PF00294"/>
    </source>
</evidence>
<dbReference type="Proteomes" id="UP000269669">
    <property type="component" value="Unassembled WGS sequence"/>
</dbReference>
<feature type="binding site" evidence="9">
    <location>
        <position position="288"/>
    </location>
    <ligand>
        <name>K(+)</name>
        <dbReference type="ChEBI" id="CHEBI:29103"/>
    </ligand>
</feature>
<comment type="function">
    <text evidence="9">Catalyzes the phosphorylation of ribose at O-5 in a reaction requiring ATP and magnesium. The resulting D-ribose-5-phosphate can then be used either for sythesis of nucleotides, histidine, and tryptophan, or as a component of the pentose phosphate pathway.</text>
</comment>
<evidence type="ECO:0000256" key="8">
    <source>
        <dbReference type="ARBA" id="ARBA00023277"/>
    </source>
</evidence>
<dbReference type="EC" id="2.7.1.15" evidence="9 10"/>
<dbReference type="InterPro" id="IPR011611">
    <property type="entry name" value="PfkB_dom"/>
</dbReference>
<proteinExistence type="inferred from homology"/>
<evidence type="ECO:0000313" key="12">
    <source>
        <dbReference type="EMBL" id="RSL17312.1"/>
    </source>
</evidence>
<feature type="binding site" evidence="9">
    <location>
        <position position="255"/>
    </location>
    <ligand>
        <name>substrate</name>
    </ligand>
</feature>
<keyword evidence="5 9" id="KW-0067">ATP-binding</keyword>
<evidence type="ECO:0000313" key="13">
    <source>
        <dbReference type="Proteomes" id="UP000269669"/>
    </source>
</evidence>
<reference evidence="12 13" key="1">
    <citation type="submission" date="2018-12" db="EMBL/GenBank/DDBJ databases">
        <title>Sequencing of bacterial isolates from soil warming experiment in Harvard Forest, Massachusetts, USA.</title>
        <authorList>
            <person name="Deangelis K."/>
        </authorList>
    </citation>
    <scope>NUCLEOTIDE SEQUENCE [LARGE SCALE GENOMIC DNA]</scope>
    <source>
        <strain evidence="12 13">EB153</strain>
    </source>
</reference>
<evidence type="ECO:0000256" key="3">
    <source>
        <dbReference type="ARBA" id="ARBA00022741"/>
    </source>
</evidence>
<feature type="binding site" evidence="9">
    <location>
        <begin position="222"/>
        <end position="227"/>
    </location>
    <ligand>
        <name>ATP</name>
        <dbReference type="ChEBI" id="CHEBI:30616"/>
    </ligand>
</feature>
<feature type="domain" description="Carbohydrate kinase PfkB" evidence="11">
    <location>
        <begin position="4"/>
        <end position="296"/>
    </location>
</feature>
<comment type="caution">
    <text evidence="12">The sequence shown here is derived from an EMBL/GenBank/DDBJ whole genome shotgun (WGS) entry which is preliminary data.</text>
</comment>
<keyword evidence="2 9" id="KW-0479">Metal-binding</keyword>
<dbReference type="PANTHER" id="PTHR10584">
    <property type="entry name" value="SUGAR KINASE"/>
    <property type="match status" value="1"/>
</dbReference>
<comment type="pathway">
    <text evidence="9">Carbohydrate metabolism; D-ribose degradation; D-ribose 5-phosphate from beta-D-ribopyranose: step 2/2.</text>
</comment>
<comment type="caution">
    <text evidence="9">Lacks conserved residue(s) required for the propagation of feature annotation.</text>
</comment>
<feature type="binding site" evidence="9">
    <location>
        <position position="251"/>
    </location>
    <ligand>
        <name>K(+)</name>
        <dbReference type="ChEBI" id="CHEBI:29103"/>
    </ligand>
</feature>
<evidence type="ECO:0000256" key="2">
    <source>
        <dbReference type="ARBA" id="ARBA00022723"/>
    </source>
</evidence>
<dbReference type="AlphaFoldDB" id="A0A3R9PT36"/>
<comment type="cofactor">
    <cofactor evidence="9">
        <name>Mg(2+)</name>
        <dbReference type="ChEBI" id="CHEBI:18420"/>
    </cofactor>
    <text evidence="9">Requires a divalent cation, most likely magnesium in vivo, as an electrophilic catalyst to aid phosphoryl group transfer. It is the chelate of the metal and the nucleotide that is the actual substrate.</text>
</comment>
<keyword evidence="8 9" id="KW-0119">Carbohydrate metabolism</keyword>
<feature type="binding site" evidence="9">
    <location>
        <position position="186"/>
    </location>
    <ligand>
        <name>ATP</name>
        <dbReference type="ChEBI" id="CHEBI:30616"/>
    </ligand>
</feature>
<dbReference type="Gene3D" id="3.40.1190.20">
    <property type="match status" value="1"/>
</dbReference>
<comment type="catalytic activity">
    <reaction evidence="9">
        <text>D-ribose + ATP = D-ribose 5-phosphate + ADP + H(+)</text>
        <dbReference type="Rhea" id="RHEA:13697"/>
        <dbReference type="ChEBI" id="CHEBI:15378"/>
        <dbReference type="ChEBI" id="CHEBI:30616"/>
        <dbReference type="ChEBI" id="CHEBI:47013"/>
        <dbReference type="ChEBI" id="CHEBI:78346"/>
        <dbReference type="ChEBI" id="CHEBI:456216"/>
        <dbReference type="EC" id="2.7.1.15"/>
    </reaction>
</comment>
<keyword evidence="4 9" id="KW-0418">Kinase</keyword>
<comment type="activity regulation">
    <text evidence="9">Activated by a monovalent cation that binds near, but not in, the active site. The most likely occupant of the site in vivo is potassium. Ion binding induces a conformational change that may alter substrate affinity.</text>
</comment>
<dbReference type="GO" id="GO:0005829">
    <property type="term" value="C:cytosol"/>
    <property type="evidence" value="ECO:0007669"/>
    <property type="project" value="TreeGrafter"/>
</dbReference>
<evidence type="ECO:0000256" key="7">
    <source>
        <dbReference type="ARBA" id="ARBA00022958"/>
    </source>
</evidence>
<feature type="binding site" evidence="9">
    <location>
        <position position="285"/>
    </location>
    <ligand>
        <name>K(+)</name>
        <dbReference type="ChEBI" id="CHEBI:29103"/>
    </ligand>
</feature>
<feature type="binding site" evidence="9">
    <location>
        <position position="142"/>
    </location>
    <ligand>
        <name>substrate</name>
    </ligand>
</feature>
<feature type="binding site" evidence="9">
    <location>
        <begin position="254"/>
        <end position="255"/>
    </location>
    <ligand>
        <name>ATP</name>
        <dbReference type="ChEBI" id="CHEBI:30616"/>
    </ligand>
</feature>
<dbReference type="GO" id="GO:0004747">
    <property type="term" value="F:ribokinase activity"/>
    <property type="evidence" value="ECO:0007669"/>
    <property type="project" value="UniProtKB-UniRule"/>
</dbReference>
<dbReference type="NCBIfam" id="TIGR02152">
    <property type="entry name" value="D_ribokin_bact"/>
    <property type="match status" value="1"/>
</dbReference>
<keyword evidence="7 9" id="KW-0630">Potassium</keyword>
<dbReference type="UniPathway" id="UPA00916">
    <property type="reaction ID" value="UER00889"/>
</dbReference>
<dbReference type="HAMAP" id="MF_01987">
    <property type="entry name" value="Ribokinase"/>
    <property type="match status" value="1"/>
</dbReference>
<feature type="binding site" evidence="9">
    <location>
        <begin position="13"/>
        <end position="15"/>
    </location>
    <ligand>
        <name>substrate</name>
    </ligand>
</feature>
<dbReference type="GO" id="GO:0019303">
    <property type="term" value="P:D-ribose catabolic process"/>
    <property type="evidence" value="ECO:0007669"/>
    <property type="project" value="UniProtKB-UniRule"/>
</dbReference>
<keyword evidence="9" id="KW-0963">Cytoplasm</keyword>
<dbReference type="CDD" id="cd01174">
    <property type="entry name" value="ribokinase"/>
    <property type="match status" value="1"/>
</dbReference>
<feature type="binding site" evidence="9">
    <location>
        <begin position="41"/>
        <end position="45"/>
    </location>
    <ligand>
        <name>substrate</name>
    </ligand>
</feature>
<organism evidence="12 13">
    <name type="scientific">Edaphobacter aggregans</name>
    <dbReference type="NCBI Taxonomy" id="570835"/>
    <lineage>
        <taxon>Bacteria</taxon>
        <taxon>Pseudomonadati</taxon>
        <taxon>Acidobacteriota</taxon>
        <taxon>Terriglobia</taxon>
        <taxon>Terriglobales</taxon>
        <taxon>Acidobacteriaceae</taxon>
        <taxon>Edaphobacter</taxon>
    </lineage>
</organism>
<gene>
    <name evidence="9" type="primary">rbsK</name>
    <name evidence="12" type="ORF">EDE15_2842</name>
</gene>
<dbReference type="EMBL" id="RSDW01000001">
    <property type="protein sequence ID" value="RSL17312.1"/>
    <property type="molecule type" value="Genomic_DNA"/>
</dbReference>
<evidence type="ECO:0000256" key="4">
    <source>
        <dbReference type="ARBA" id="ARBA00022777"/>
    </source>
</evidence>
<dbReference type="GO" id="GO:0046872">
    <property type="term" value="F:metal ion binding"/>
    <property type="evidence" value="ECO:0007669"/>
    <property type="project" value="UniProtKB-KW"/>
</dbReference>
<name>A0A3R9PT36_9BACT</name>
<dbReference type="InterPro" id="IPR011877">
    <property type="entry name" value="Ribokinase"/>
</dbReference>
<comment type="subcellular location">
    <subcellularLocation>
        <location evidence="9">Cytoplasm</location>
    </subcellularLocation>
</comment>
<feature type="binding site" evidence="9">
    <location>
        <position position="290"/>
    </location>
    <ligand>
        <name>K(+)</name>
        <dbReference type="ChEBI" id="CHEBI:29103"/>
    </ligand>
</feature>
<evidence type="ECO:0000256" key="6">
    <source>
        <dbReference type="ARBA" id="ARBA00022842"/>
    </source>
</evidence>
<dbReference type="PANTHER" id="PTHR10584:SF166">
    <property type="entry name" value="RIBOKINASE"/>
    <property type="match status" value="1"/>
</dbReference>
<keyword evidence="3 9" id="KW-0547">Nucleotide-binding</keyword>
<dbReference type="OrthoDB" id="9775849at2"/>
<sequence>MGKAQVVVMGSYVADLAFRTEKLPAWGETYMGEDFKLGPGGKGSNQAVAAARAGAKVSFISKLGRDAFGDIARKTYGEEGIDATHVFETDSPTGAAAIIIDAVKGENAIIVVPGACFELTPQEVEQTRQVIAESAIFVTQLELSLPTVEAGLRLAHSLGVPTILNPAPGHELPDTMLQYCDYLTPNETETEILTGIRVVSLTDAEQAADALLSRGVRNAVITLGAQGVLVKNATTLQHVPVYVAGPVVETTGAGDAFNGGFAVALAEGKDILQAARFGCAVAGISVTRHGTAPSMPFRNEVDELLQRFT</sequence>
<dbReference type="SUPFAM" id="SSF53613">
    <property type="entry name" value="Ribokinase-like"/>
    <property type="match status" value="1"/>
</dbReference>
<dbReference type="Pfam" id="PF00294">
    <property type="entry name" value="PfkB"/>
    <property type="match status" value="1"/>
</dbReference>
<evidence type="ECO:0000256" key="1">
    <source>
        <dbReference type="ARBA" id="ARBA00022679"/>
    </source>
</evidence>
<dbReference type="InterPro" id="IPR029056">
    <property type="entry name" value="Ribokinase-like"/>
</dbReference>
<comment type="similarity">
    <text evidence="9">Belongs to the carbohydrate kinase PfkB family. Ribokinase subfamily.</text>
</comment>
<evidence type="ECO:0000256" key="9">
    <source>
        <dbReference type="HAMAP-Rule" id="MF_01987"/>
    </source>
</evidence>
<evidence type="ECO:0000256" key="10">
    <source>
        <dbReference type="NCBIfam" id="TIGR02152"/>
    </source>
</evidence>
<protein>
    <recommendedName>
        <fullName evidence="9 10">Ribokinase</fullName>
        <shortName evidence="9">RK</shortName>
        <ecNumber evidence="9 10">2.7.1.15</ecNumber>
    </recommendedName>
</protein>
<keyword evidence="6 9" id="KW-0460">Magnesium</keyword>
<dbReference type="RefSeq" id="WP_125485813.1">
    <property type="nucleotide sequence ID" value="NZ_RSDW01000001.1"/>
</dbReference>
<feature type="binding site" evidence="9">
    <location>
        <position position="294"/>
    </location>
    <ligand>
        <name>K(+)</name>
        <dbReference type="ChEBI" id="CHEBI:29103"/>
    </ligand>
</feature>
<accession>A0A3R9PT36</accession>
<comment type="subunit">
    <text evidence="9">Homodimer.</text>
</comment>
<dbReference type="GO" id="GO:0005524">
    <property type="term" value="F:ATP binding"/>
    <property type="evidence" value="ECO:0007669"/>
    <property type="project" value="UniProtKB-UniRule"/>
</dbReference>
<dbReference type="InterPro" id="IPR002139">
    <property type="entry name" value="Ribo/fructo_kinase"/>
</dbReference>
<dbReference type="PRINTS" id="PR00990">
    <property type="entry name" value="RIBOKINASE"/>
</dbReference>
<keyword evidence="1 9" id="KW-0808">Transferase</keyword>
<evidence type="ECO:0000256" key="5">
    <source>
        <dbReference type="ARBA" id="ARBA00022840"/>
    </source>
</evidence>